<keyword evidence="7" id="KW-0547">Nucleotide-binding</keyword>
<dbReference type="EMBL" id="JBHSEP010000001">
    <property type="protein sequence ID" value="MFC4596893.1"/>
    <property type="molecule type" value="Genomic_DNA"/>
</dbReference>
<feature type="region of interest" description="Disordered" evidence="12">
    <location>
        <begin position="590"/>
        <end position="617"/>
    </location>
</feature>
<feature type="domain" description="Histidine kinase" evidence="14">
    <location>
        <begin position="486"/>
        <end position="591"/>
    </location>
</feature>
<feature type="domain" description="HAMP" evidence="15">
    <location>
        <begin position="324"/>
        <end position="376"/>
    </location>
</feature>
<evidence type="ECO:0000256" key="7">
    <source>
        <dbReference type="ARBA" id="ARBA00022741"/>
    </source>
</evidence>
<dbReference type="Proteomes" id="UP001596028">
    <property type="component" value="Unassembled WGS sequence"/>
</dbReference>
<evidence type="ECO:0000256" key="5">
    <source>
        <dbReference type="ARBA" id="ARBA00022553"/>
    </source>
</evidence>
<keyword evidence="4" id="KW-1003">Cell membrane</keyword>
<dbReference type="InterPro" id="IPR050640">
    <property type="entry name" value="Bact_2-comp_sensor_kinase"/>
</dbReference>
<accession>A0ABV9F6S5</accession>
<dbReference type="InterPro" id="IPR003660">
    <property type="entry name" value="HAMP_dom"/>
</dbReference>
<sequence>MIRLAPLNYRNWPIFLKMAVVFSLMSTSLVLSIGAASYTVYRSSMESQIGDFVPQVLSQANKQVESYIGDLTTAWPDPLLQALREINLGEGKPSLETTLELREMLERLKLRLKDRLYGVTFFTAQGHAFVMEQNGGVWKEMSYETQSWFDRLDTVQFTPLVLGTVRQPIPNNRQGAFFFSIVQPLRLPGTKELAGAIQIFGTMEPLKTIMSGIDFGPNSSLYIVDHEDQIVYSSLSAQIGESWKPDLGIDLAGQPPGAHSQVIRPEGKKRLLSYNWSSETGWKVIGVVPMENFSKGVSQVALWTGVGILIGVMVAVTLSSLLSYGFTGRLQKLSRQIRSVQLDDLELKQEAMQYDEIGYLSVSFRSMINRIRNLIEEVLKTKILRQEAEIRALHSQINPHFLYNVLEAIRMTVNKGDSASAEAALVSLGHVFRYQVDQAGDLVPIGKELEFVEQYLRIQALRFGDMLEVQLDAGGDVANVLVPRMAIQPLVENALKHGQSSVDLTIQLTVRIRRVGGELRIDVIDEGDGMTAGRLAEVVAGLEEGYTSDRRFGLANVYQRIKHRYGERGTLSIESEEGAGTIVRIRLPAETGGEIADEAENRTSGEAPHSTRKERLP</sequence>
<dbReference type="PROSITE" id="PS50109">
    <property type="entry name" value="HIS_KIN"/>
    <property type="match status" value="1"/>
</dbReference>
<comment type="caution">
    <text evidence="16">The sequence shown here is derived from an EMBL/GenBank/DDBJ whole genome shotgun (WGS) entry which is preliminary data.</text>
</comment>
<evidence type="ECO:0000256" key="13">
    <source>
        <dbReference type="SAM" id="Phobius"/>
    </source>
</evidence>
<evidence type="ECO:0000313" key="17">
    <source>
        <dbReference type="Proteomes" id="UP001596028"/>
    </source>
</evidence>
<dbReference type="PANTHER" id="PTHR34220:SF7">
    <property type="entry name" value="SENSOR HISTIDINE KINASE YPDA"/>
    <property type="match status" value="1"/>
</dbReference>
<dbReference type="Gene3D" id="6.10.340.10">
    <property type="match status" value="1"/>
</dbReference>
<evidence type="ECO:0000256" key="4">
    <source>
        <dbReference type="ARBA" id="ARBA00022475"/>
    </source>
</evidence>
<dbReference type="InterPro" id="IPR010559">
    <property type="entry name" value="Sig_transdc_His_kin_internal"/>
</dbReference>
<evidence type="ECO:0000313" key="16">
    <source>
        <dbReference type="EMBL" id="MFC4596893.1"/>
    </source>
</evidence>
<proteinExistence type="predicted"/>
<reference evidence="17" key="1">
    <citation type="journal article" date="2019" name="Int. J. Syst. Evol. Microbiol.">
        <title>The Global Catalogue of Microorganisms (GCM) 10K type strain sequencing project: providing services to taxonomists for standard genome sequencing and annotation.</title>
        <authorList>
            <consortium name="The Broad Institute Genomics Platform"/>
            <consortium name="The Broad Institute Genome Sequencing Center for Infectious Disease"/>
            <person name="Wu L."/>
            <person name="Ma J."/>
        </authorList>
    </citation>
    <scope>NUCLEOTIDE SEQUENCE [LARGE SCALE GENOMIC DNA]</scope>
    <source>
        <strain evidence="17">CCUG 49571</strain>
    </source>
</reference>
<gene>
    <name evidence="16" type="ORF">ACFO3S_01475</name>
</gene>
<evidence type="ECO:0000256" key="10">
    <source>
        <dbReference type="ARBA" id="ARBA00023012"/>
    </source>
</evidence>
<dbReference type="RefSeq" id="WP_378091486.1">
    <property type="nucleotide sequence ID" value="NZ_JBHSEP010000001.1"/>
</dbReference>
<dbReference type="InterPro" id="IPR003594">
    <property type="entry name" value="HATPase_dom"/>
</dbReference>
<evidence type="ECO:0000256" key="6">
    <source>
        <dbReference type="ARBA" id="ARBA00022679"/>
    </source>
</evidence>
<comment type="subcellular location">
    <subcellularLocation>
        <location evidence="2">Cell membrane</location>
        <topology evidence="2">Multi-pass membrane protein</topology>
    </subcellularLocation>
</comment>
<dbReference type="PROSITE" id="PS50885">
    <property type="entry name" value="HAMP"/>
    <property type="match status" value="1"/>
</dbReference>
<evidence type="ECO:0000259" key="14">
    <source>
        <dbReference type="PROSITE" id="PS50109"/>
    </source>
</evidence>
<dbReference type="PANTHER" id="PTHR34220">
    <property type="entry name" value="SENSOR HISTIDINE KINASE YPDA"/>
    <property type="match status" value="1"/>
</dbReference>
<evidence type="ECO:0000256" key="3">
    <source>
        <dbReference type="ARBA" id="ARBA00012438"/>
    </source>
</evidence>
<dbReference type="Pfam" id="PF06580">
    <property type="entry name" value="His_kinase"/>
    <property type="match status" value="1"/>
</dbReference>
<evidence type="ECO:0000259" key="15">
    <source>
        <dbReference type="PROSITE" id="PS50885"/>
    </source>
</evidence>
<dbReference type="CDD" id="cd18774">
    <property type="entry name" value="PDC2_HK_sensor"/>
    <property type="match status" value="1"/>
</dbReference>
<keyword evidence="8 16" id="KW-0418">Kinase</keyword>
<organism evidence="16 17">
    <name type="scientific">Cohnella hongkongensis</name>
    <dbReference type="NCBI Taxonomy" id="178337"/>
    <lineage>
        <taxon>Bacteria</taxon>
        <taxon>Bacillati</taxon>
        <taxon>Bacillota</taxon>
        <taxon>Bacilli</taxon>
        <taxon>Bacillales</taxon>
        <taxon>Paenibacillaceae</taxon>
        <taxon>Cohnella</taxon>
    </lineage>
</organism>
<evidence type="ECO:0000256" key="2">
    <source>
        <dbReference type="ARBA" id="ARBA00004651"/>
    </source>
</evidence>
<dbReference type="Gene3D" id="3.30.565.10">
    <property type="entry name" value="Histidine kinase-like ATPase, C-terminal domain"/>
    <property type="match status" value="1"/>
</dbReference>
<evidence type="ECO:0000256" key="1">
    <source>
        <dbReference type="ARBA" id="ARBA00000085"/>
    </source>
</evidence>
<name>A0ABV9F6S5_9BACL</name>
<keyword evidence="5" id="KW-0597">Phosphoprotein</keyword>
<evidence type="ECO:0000256" key="9">
    <source>
        <dbReference type="ARBA" id="ARBA00022840"/>
    </source>
</evidence>
<evidence type="ECO:0000256" key="11">
    <source>
        <dbReference type="ARBA" id="ARBA00023136"/>
    </source>
</evidence>
<keyword evidence="13" id="KW-0812">Transmembrane</keyword>
<feature type="compositionally biased region" description="Basic and acidic residues" evidence="12">
    <location>
        <begin position="599"/>
        <end position="617"/>
    </location>
</feature>
<dbReference type="EC" id="2.7.13.3" evidence="3"/>
<evidence type="ECO:0000256" key="12">
    <source>
        <dbReference type="SAM" id="MobiDB-lite"/>
    </source>
</evidence>
<keyword evidence="11 13" id="KW-0472">Membrane</keyword>
<dbReference type="SUPFAM" id="SSF55874">
    <property type="entry name" value="ATPase domain of HSP90 chaperone/DNA topoisomerase II/histidine kinase"/>
    <property type="match status" value="1"/>
</dbReference>
<dbReference type="Pfam" id="PF02518">
    <property type="entry name" value="HATPase_c"/>
    <property type="match status" value="1"/>
</dbReference>
<comment type="catalytic activity">
    <reaction evidence="1">
        <text>ATP + protein L-histidine = ADP + protein N-phospho-L-histidine.</text>
        <dbReference type="EC" id="2.7.13.3"/>
    </reaction>
</comment>
<feature type="transmembrane region" description="Helical" evidence="13">
    <location>
        <begin position="300"/>
        <end position="326"/>
    </location>
</feature>
<protein>
    <recommendedName>
        <fullName evidence="3">histidine kinase</fullName>
        <ecNumber evidence="3">2.7.13.3</ecNumber>
    </recommendedName>
</protein>
<evidence type="ECO:0000256" key="8">
    <source>
        <dbReference type="ARBA" id="ARBA00022777"/>
    </source>
</evidence>
<dbReference type="InterPro" id="IPR036890">
    <property type="entry name" value="HATPase_C_sf"/>
</dbReference>
<dbReference type="InterPro" id="IPR005467">
    <property type="entry name" value="His_kinase_dom"/>
</dbReference>
<dbReference type="GO" id="GO:0004673">
    <property type="term" value="F:protein histidine kinase activity"/>
    <property type="evidence" value="ECO:0007669"/>
    <property type="project" value="UniProtKB-EC"/>
</dbReference>
<keyword evidence="10" id="KW-0902">Two-component regulatory system</keyword>
<keyword evidence="17" id="KW-1185">Reference proteome</keyword>
<keyword evidence="6 16" id="KW-0808">Transferase</keyword>
<keyword evidence="9" id="KW-0067">ATP-binding</keyword>
<keyword evidence="13" id="KW-1133">Transmembrane helix</keyword>
<dbReference type="SMART" id="SM00387">
    <property type="entry name" value="HATPase_c"/>
    <property type="match status" value="1"/>
</dbReference>